<protein>
    <recommendedName>
        <fullName evidence="1">Amidohydrolase 3 domain-containing protein</fullName>
    </recommendedName>
</protein>
<dbReference type="SUPFAM" id="SSF51556">
    <property type="entry name" value="Metallo-dependent hydrolases"/>
    <property type="match status" value="1"/>
</dbReference>
<evidence type="ECO:0000259" key="1">
    <source>
        <dbReference type="Pfam" id="PF07969"/>
    </source>
</evidence>
<dbReference type="PANTHER" id="PTHR22642">
    <property type="entry name" value="IMIDAZOLONEPROPIONASE"/>
    <property type="match status" value="1"/>
</dbReference>
<dbReference type="PANTHER" id="PTHR22642:SF2">
    <property type="entry name" value="PROTEIN LONG AFTER FAR-RED 3"/>
    <property type="match status" value="1"/>
</dbReference>
<dbReference type="Gene3D" id="3.20.20.140">
    <property type="entry name" value="Metal-dependent hydrolases"/>
    <property type="match status" value="1"/>
</dbReference>
<accession>A0AAD9Z3M0</accession>
<dbReference type="EMBL" id="JASNWA010000008">
    <property type="protein sequence ID" value="KAK3170685.1"/>
    <property type="molecule type" value="Genomic_DNA"/>
</dbReference>
<name>A0AAD9Z3M0_9LECA</name>
<sequence length="329" mass="35282">MSPDTADSDFVRKSDKLTGVVVEAGVGKVAKPIPVPTTSDEWSVLCKPVLQTWARAGCTTVFDAGIGSVSDSDINFTGAITTSPICTPLPVRFLGAVSINSVEKGLLPSNTPPVLLGNVTADGSTQGFTAAVNEPYIKNLNPKPDPCGTLNYPYDSKKETPLTDLMSKWMAKGWQLLVHSNGDRATDRALGCSEEILPKTKDETIMQRIEHFTVTSPAQVSRAASLGLGISHTIGHVYYWGQAFIHWVLGPDRAMRIDPVHGDSSKIFCYSFHNDSPVTNVNPLLHIKTAISRLMYSNGQILGENAACGAGGGIKGREKERGKTSLDGR</sequence>
<gene>
    <name evidence="2" type="ORF">OEA41_002767</name>
</gene>
<dbReference type="InterPro" id="IPR013108">
    <property type="entry name" value="Amidohydro_3"/>
</dbReference>
<dbReference type="Proteomes" id="UP001276659">
    <property type="component" value="Unassembled WGS sequence"/>
</dbReference>
<dbReference type="AlphaFoldDB" id="A0AAD9Z3M0"/>
<dbReference type="Pfam" id="PF07969">
    <property type="entry name" value="Amidohydro_3"/>
    <property type="match status" value="1"/>
</dbReference>
<organism evidence="2 3">
    <name type="scientific">Lepraria neglecta</name>
    <dbReference type="NCBI Taxonomy" id="209136"/>
    <lineage>
        <taxon>Eukaryota</taxon>
        <taxon>Fungi</taxon>
        <taxon>Dikarya</taxon>
        <taxon>Ascomycota</taxon>
        <taxon>Pezizomycotina</taxon>
        <taxon>Lecanoromycetes</taxon>
        <taxon>OSLEUM clade</taxon>
        <taxon>Lecanoromycetidae</taxon>
        <taxon>Lecanorales</taxon>
        <taxon>Lecanorineae</taxon>
        <taxon>Stereocaulaceae</taxon>
        <taxon>Lepraria</taxon>
    </lineage>
</organism>
<evidence type="ECO:0000313" key="3">
    <source>
        <dbReference type="Proteomes" id="UP001276659"/>
    </source>
</evidence>
<comment type="caution">
    <text evidence="2">The sequence shown here is derived from an EMBL/GenBank/DDBJ whole genome shotgun (WGS) entry which is preliminary data.</text>
</comment>
<dbReference type="InterPro" id="IPR032466">
    <property type="entry name" value="Metal_Hydrolase"/>
</dbReference>
<evidence type="ECO:0000313" key="2">
    <source>
        <dbReference type="EMBL" id="KAK3170685.1"/>
    </source>
</evidence>
<keyword evidence="3" id="KW-1185">Reference proteome</keyword>
<feature type="domain" description="Amidohydrolase 3" evidence="1">
    <location>
        <begin position="119"/>
        <end position="304"/>
    </location>
</feature>
<proteinExistence type="predicted"/>
<reference evidence="2" key="1">
    <citation type="submission" date="2022-11" db="EMBL/GenBank/DDBJ databases">
        <title>Chromosomal genome sequence assembly and mating type (MAT) locus characterization of the leprose asexual lichenized fungus Lepraria neglecta (Nyl.) Erichsen.</title>
        <authorList>
            <person name="Allen J.L."/>
            <person name="Pfeffer B."/>
        </authorList>
    </citation>
    <scope>NUCLEOTIDE SEQUENCE</scope>
    <source>
        <strain evidence="2">Allen 5258</strain>
    </source>
</reference>